<dbReference type="Gene3D" id="3.30.420.10">
    <property type="entry name" value="Ribonuclease H-like superfamily/Ribonuclease H"/>
    <property type="match status" value="1"/>
</dbReference>
<dbReference type="Proteomes" id="UP001162483">
    <property type="component" value="Unassembled WGS sequence"/>
</dbReference>
<dbReference type="EMBL" id="CATNWA010002455">
    <property type="protein sequence ID" value="CAI9542900.1"/>
    <property type="molecule type" value="Genomic_DNA"/>
</dbReference>
<accession>A0ABN9B5E7</accession>
<evidence type="ECO:0000313" key="2">
    <source>
        <dbReference type="Proteomes" id="UP001162483"/>
    </source>
</evidence>
<organism evidence="1 2">
    <name type="scientific">Staurois parvus</name>
    <dbReference type="NCBI Taxonomy" id="386267"/>
    <lineage>
        <taxon>Eukaryota</taxon>
        <taxon>Metazoa</taxon>
        <taxon>Chordata</taxon>
        <taxon>Craniata</taxon>
        <taxon>Vertebrata</taxon>
        <taxon>Euteleostomi</taxon>
        <taxon>Amphibia</taxon>
        <taxon>Batrachia</taxon>
        <taxon>Anura</taxon>
        <taxon>Neobatrachia</taxon>
        <taxon>Ranoidea</taxon>
        <taxon>Ranidae</taxon>
        <taxon>Staurois</taxon>
    </lineage>
</organism>
<protein>
    <submittedName>
        <fullName evidence="1">Uncharacterized protein</fullName>
    </submittedName>
</protein>
<dbReference type="InterPro" id="IPR036397">
    <property type="entry name" value="RNaseH_sf"/>
</dbReference>
<feature type="non-terminal residue" evidence="1">
    <location>
        <position position="62"/>
    </location>
</feature>
<sequence length="62" mass="6780">MVPAVKHHGDSVLLWGCMSAASVGELHFIDGIMNLQMNCSILKKKFSNMPMIQNTSKATVAF</sequence>
<proteinExistence type="predicted"/>
<keyword evidence="2" id="KW-1185">Reference proteome</keyword>
<comment type="caution">
    <text evidence="1">The sequence shown here is derived from an EMBL/GenBank/DDBJ whole genome shotgun (WGS) entry which is preliminary data.</text>
</comment>
<name>A0ABN9B5E7_9NEOB</name>
<gene>
    <name evidence="1" type="ORF">SPARVUS_LOCUS2168319</name>
</gene>
<evidence type="ECO:0000313" key="1">
    <source>
        <dbReference type="EMBL" id="CAI9542900.1"/>
    </source>
</evidence>
<reference evidence="1" key="1">
    <citation type="submission" date="2023-05" db="EMBL/GenBank/DDBJ databases">
        <authorList>
            <person name="Stuckert A."/>
        </authorList>
    </citation>
    <scope>NUCLEOTIDE SEQUENCE</scope>
</reference>